<keyword evidence="3" id="KW-0813">Transport</keyword>
<dbReference type="InterPro" id="IPR002319">
    <property type="entry name" value="Phenylalanyl-tRNA_Synthase"/>
</dbReference>
<evidence type="ECO:0000256" key="12">
    <source>
        <dbReference type="ARBA" id="ARBA00023146"/>
    </source>
</evidence>
<evidence type="ECO:0000313" key="17">
    <source>
        <dbReference type="Proteomes" id="UP000654075"/>
    </source>
</evidence>
<gene>
    <name evidence="16" type="ORF">PGLA1383_LOCUS39083</name>
</gene>
<keyword evidence="7" id="KW-0547">Nucleotide-binding</keyword>
<dbReference type="EMBL" id="CAJNNV010027770">
    <property type="protein sequence ID" value="CAE8621564.1"/>
    <property type="molecule type" value="Genomic_DNA"/>
</dbReference>
<feature type="transmembrane region" description="Helical" evidence="14">
    <location>
        <begin position="1166"/>
        <end position="1190"/>
    </location>
</feature>
<feature type="transmembrane region" description="Helical" evidence="14">
    <location>
        <begin position="1017"/>
        <end position="1041"/>
    </location>
</feature>
<dbReference type="OrthoDB" id="529273at2759"/>
<dbReference type="InterPro" id="IPR045864">
    <property type="entry name" value="aa-tRNA-synth_II/BPL/LPL"/>
</dbReference>
<feature type="transmembrane region" description="Helical" evidence="14">
    <location>
        <begin position="1140"/>
        <end position="1160"/>
    </location>
</feature>
<keyword evidence="6 14" id="KW-0812">Transmembrane</keyword>
<sequence>MGASPERTHSASLVQGHLPSPDLFTPKLGKEPNSSTTRMGTSRRCHLHTHSVPFCEYKQLCLREVGANLAIVFLRHGESAGLPWRPLHVLPANVYPELALAGLPEEDIESVVLPHGFWWPPLMDNNDLKHQVGWSQPAEKIEQDIIWDGPGAGAVGSLILGLDPWFGPANLFHFAQLVMPAFAARVRMAWADGSGMGRQGGSLPRFDPVVLADPSGSSSLAWQRGFLDLVIGRSVTIIKVGSNSGRSSSLRCFRRAAVIGPSVRAHGATGSIDHLALLTEAAWQIPAVVGAMRAVVNEGEVVAAMDNAIRKISGQPSCRLASPCIVLHRGNQTFAQHVRLFAKSPLLVGVHGAGLVNMLFMPPQGVVMVLQPLGAREYYSAMAVGCGHYPIVFFVQCQPALSLPVRLGHRDGLPEVPPSARICSEDPVCKQVVTGRCHVHVDIPAFASTFEIAYAHAFNPRSGGSGDDLGLSGRACSLTLDCSTVAETLVPHPRSFSPRRKLFKAMVRLHICTLLVLLAAHAAKADDLCTERGGCEDASDTEELGLLAIHRAAAREYTSEWTISSVLNAMGAALARLKVEKCLVASPVLIPELTKEENSIGVYPEDFFKVVAINKTHVKRSQMSPATLLCRTKDSIPFYVTGKCSRDEDDETHLSEFIQMDVTSVKENCNAPSADQGTAMIETILKASGIFDPTTTYSYSQDRIPELVEGGHELLINGVEVGSGGDAVTAVAELYGLGKPCAIRWSFGVERLVMAANGFADIHEVKCRGQDTQAAICTVLQTEEIVAVGASGSFAFVLATLPKLKTAIARMSCPSFKQQLPESLSHTHALEPATALAGVSEEEPDATAVQGNLGSVRLALRPQRGMSRNSHATHQRIDVTEAKIKHSTARHRQQTQIAALPKRTPAEWLCRLGAVWALHSALQQPNWATGLDGCDIRFRRSGQGQRSARAATRMKKVTNQRLLRQLLQTMTPVARIPSANQPKDYSAAGASFVNTYSLYTQTQAVLLLREALGTQRAVARITALPAGFWGGLLVVTFYSLVRVFTDFNWDQYADSPNLEELHQLLRKVGFMKPDSSSLDLGKIASELKSFMLDATNSLLAFAEGAALCILMFVFCLIAMLPEIHKEGNKSPVKALVQRYLACKTLSSFIVTVFVMIALHIMKVPLVAVFGALTFVMNFIPNLGSLVAILAPVPFVWLGEDGTLARCILVVVVQLLVHNFAGSTIEPQIMSQGLDMHPLTIVVALLFWSSVWGIAGAILSVPITCVFRLWLGQIDDSRARKVYALFDSPLGS</sequence>
<feature type="transmembrane region" description="Helical" evidence="14">
    <location>
        <begin position="1098"/>
        <end position="1120"/>
    </location>
</feature>
<evidence type="ECO:0000256" key="9">
    <source>
        <dbReference type="ARBA" id="ARBA00022917"/>
    </source>
</evidence>
<comment type="caution">
    <text evidence="16">The sequence shown here is derived from an EMBL/GenBank/DDBJ whole genome shotgun (WGS) entry which is preliminary data.</text>
</comment>
<dbReference type="PANTHER" id="PTHR21716:SF53">
    <property type="entry name" value="PERMEASE PERM-RELATED"/>
    <property type="match status" value="1"/>
</dbReference>
<feature type="region of interest" description="Disordered" evidence="13">
    <location>
        <begin position="1"/>
        <end position="42"/>
    </location>
</feature>
<evidence type="ECO:0000256" key="8">
    <source>
        <dbReference type="ARBA" id="ARBA00022840"/>
    </source>
</evidence>
<evidence type="ECO:0000256" key="7">
    <source>
        <dbReference type="ARBA" id="ARBA00022741"/>
    </source>
</evidence>
<evidence type="ECO:0000256" key="6">
    <source>
        <dbReference type="ARBA" id="ARBA00022692"/>
    </source>
</evidence>
<feature type="domain" description="Aminoacyl-transfer RNA synthetases class-II family profile" evidence="15">
    <location>
        <begin position="642"/>
        <end position="755"/>
    </location>
</feature>
<evidence type="ECO:0000256" key="2">
    <source>
        <dbReference type="ARBA" id="ARBA00009773"/>
    </source>
</evidence>
<dbReference type="GO" id="GO:0006412">
    <property type="term" value="P:translation"/>
    <property type="evidence" value="ECO:0007669"/>
    <property type="project" value="UniProtKB-KW"/>
</dbReference>
<dbReference type="Gene3D" id="3.30.930.10">
    <property type="entry name" value="Bira Bifunctional Protein, Domain 2"/>
    <property type="match status" value="1"/>
</dbReference>
<evidence type="ECO:0000259" key="15">
    <source>
        <dbReference type="PROSITE" id="PS50862"/>
    </source>
</evidence>
<dbReference type="InterPro" id="IPR006195">
    <property type="entry name" value="aa-tRNA-synth_II"/>
</dbReference>
<dbReference type="InterPro" id="IPR002549">
    <property type="entry name" value="AI-2E-like"/>
</dbReference>
<dbReference type="Proteomes" id="UP000654075">
    <property type="component" value="Unassembled WGS sequence"/>
</dbReference>
<dbReference type="Pfam" id="PF01409">
    <property type="entry name" value="tRNA-synt_2d"/>
    <property type="match status" value="1"/>
</dbReference>
<evidence type="ECO:0000256" key="4">
    <source>
        <dbReference type="ARBA" id="ARBA00022475"/>
    </source>
</evidence>
<dbReference type="SUPFAM" id="SSF55681">
    <property type="entry name" value="Class II aaRS and biotin synthetases"/>
    <property type="match status" value="1"/>
</dbReference>
<dbReference type="GO" id="GO:0016757">
    <property type="term" value="F:glycosyltransferase activity"/>
    <property type="evidence" value="ECO:0007669"/>
    <property type="project" value="InterPro"/>
</dbReference>
<dbReference type="InterPro" id="IPR049625">
    <property type="entry name" value="Glyco_transf_61_cat"/>
</dbReference>
<dbReference type="Pfam" id="PF01594">
    <property type="entry name" value="AI-2E_transport"/>
    <property type="match status" value="1"/>
</dbReference>
<accession>A0A813G4N8</accession>
<dbReference type="GO" id="GO:0000049">
    <property type="term" value="F:tRNA binding"/>
    <property type="evidence" value="ECO:0007669"/>
    <property type="project" value="InterPro"/>
</dbReference>
<evidence type="ECO:0000256" key="10">
    <source>
        <dbReference type="ARBA" id="ARBA00022989"/>
    </source>
</evidence>
<organism evidence="16 17">
    <name type="scientific">Polarella glacialis</name>
    <name type="common">Dinoflagellate</name>
    <dbReference type="NCBI Taxonomy" id="89957"/>
    <lineage>
        <taxon>Eukaryota</taxon>
        <taxon>Sar</taxon>
        <taxon>Alveolata</taxon>
        <taxon>Dinophyceae</taxon>
        <taxon>Suessiales</taxon>
        <taxon>Suessiaceae</taxon>
        <taxon>Polarella</taxon>
    </lineage>
</organism>
<evidence type="ECO:0000256" key="14">
    <source>
        <dbReference type="SAM" id="Phobius"/>
    </source>
</evidence>
<evidence type="ECO:0000256" key="11">
    <source>
        <dbReference type="ARBA" id="ARBA00023136"/>
    </source>
</evidence>
<dbReference type="GO" id="GO:0005524">
    <property type="term" value="F:ATP binding"/>
    <property type="evidence" value="ECO:0007669"/>
    <property type="project" value="UniProtKB-KW"/>
</dbReference>
<keyword evidence="10 14" id="KW-1133">Transmembrane helix</keyword>
<evidence type="ECO:0000256" key="5">
    <source>
        <dbReference type="ARBA" id="ARBA00022598"/>
    </source>
</evidence>
<reference evidence="16" key="1">
    <citation type="submission" date="2021-02" db="EMBL/GenBank/DDBJ databases">
        <authorList>
            <person name="Dougan E. K."/>
            <person name="Rhodes N."/>
            <person name="Thang M."/>
            <person name="Chan C."/>
        </authorList>
    </citation>
    <scope>NUCLEOTIDE SEQUENCE</scope>
</reference>
<proteinExistence type="inferred from homology"/>
<comment type="subcellular location">
    <subcellularLocation>
        <location evidence="1">Cell membrane</location>
        <topology evidence="1">Multi-pass membrane protein</topology>
    </subcellularLocation>
</comment>
<protein>
    <recommendedName>
        <fullName evidence="15">Aminoacyl-transfer RNA synthetases class-II family profile domain-containing protein</fullName>
    </recommendedName>
</protein>
<keyword evidence="5" id="KW-0436">Ligase</keyword>
<name>A0A813G4N8_POLGL</name>
<evidence type="ECO:0000256" key="13">
    <source>
        <dbReference type="SAM" id="MobiDB-lite"/>
    </source>
</evidence>
<evidence type="ECO:0000256" key="3">
    <source>
        <dbReference type="ARBA" id="ARBA00022448"/>
    </source>
</evidence>
<keyword evidence="9" id="KW-0648">Protein biosynthesis</keyword>
<keyword evidence="11 14" id="KW-0472">Membrane</keyword>
<dbReference type="GO" id="GO:0043039">
    <property type="term" value="P:tRNA aminoacylation"/>
    <property type="evidence" value="ECO:0007669"/>
    <property type="project" value="InterPro"/>
</dbReference>
<evidence type="ECO:0000313" key="16">
    <source>
        <dbReference type="EMBL" id="CAE8621564.1"/>
    </source>
</evidence>
<dbReference type="PROSITE" id="PS50862">
    <property type="entry name" value="AA_TRNA_LIGASE_II"/>
    <property type="match status" value="1"/>
</dbReference>
<dbReference type="PANTHER" id="PTHR21716">
    <property type="entry name" value="TRANSMEMBRANE PROTEIN"/>
    <property type="match status" value="1"/>
</dbReference>
<evidence type="ECO:0000256" key="1">
    <source>
        <dbReference type="ARBA" id="ARBA00004651"/>
    </source>
</evidence>
<keyword evidence="8" id="KW-0067">ATP-binding</keyword>
<keyword evidence="17" id="KW-1185">Reference proteome</keyword>
<keyword evidence="4" id="KW-1003">Cell membrane</keyword>
<keyword evidence="12" id="KW-0030">Aminoacyl-tRNA synthetase</keyword>
<dbReference type="Pfam" id="PF04577">
    <property type="entry name" value="Glyco_transf_61"/>
    <property type="match status" value="1"/>
</dbReference>
<feature type="transmembrane region" description="Helical" evidence="14">
    <location>
        <begin position="1240"/>
        <end position="1270"/>
    </location>
</feature>
<feature type="transmembrane region" description="Helical" evidence="14">
    <location>
        <begin position="1202"/>
        <end position="1220"/>
    </location>
</feature>
<dbReference type="GO" id="GO:0005886">
    <property type="term" value="C:plasma membrane"/>
    <property type="evidence" value="ECO:0007669"/>
    <property type="project" value="UniProtKB-SubCell"/>
</dbReference>
<dbReference type="GO" id="GO:0004812">
    <property type="term" value="F:aminoacyl-tRNA ligase activity"/>
    <property type="evidence" value="ECO:0007669"/>
    <property type="project" value="UniProtKB-KW"/>
</dbReference>
<comment type="similarity">
    <text evidence="2">Belongs to the autoinducer-2 exporter (AI-2E) (TC 2.A.86) family.</text>
</comment>